<name>A0A098QT24_9SPIO</name>
<dbReference type="PROSITE" id="PS51202">
    <property type="entry name" value="RCK_C"/>
    <property type="match status" value="1"/>
</dbReference>
<dbReference type="eggNOG" id="COG0569">
    <property type="taxonomic scope" value="Bacteria"/>
</dbReference>
<dbReference type="GO" id="GO:0008324">
    <property type="term" value="F:monoatomic cation transmembrane transporter activity"/>
    <property type="evidence" value="ECO:0007669"/>
    <property type="project" value="InterPro"/>
</dbReference>
<dbReference type="PANTHER" id="PTHR43833">
    <property type="entry name" value="POTASSIUM CHANNEL PROTEIN 2-RELATED-RELATED"/>
    <property type="match status" value="1"/>
</dbReference>
<dbReference type="EMBL" id="JNUP01000072">
    <property type="protein sequence ID" value="KGE70824.1"/>
    <property type="molecule type" value="Genomic_DNA"/>
</dbReference>
<accession>A0A098QT24</accession>
<dbReference type="Proteomes" id="UP000029692">
    <property type="component" value="Unassembled WGS sequence"/>
</dbReference>
<dbReference type="InterPro" id="IPR006037">
    <property type="entry name" value="RCK_C"/>
</dbReference>
<sequence length="238" mass="26317">MKQFVIIGLGSLGKRMIEELGKVECEVMVIDQDPELIELYKEQVSASFVANALQEEVIKKLVPSTIDAAIIDLGGKIEVSVLVTNYLKKLGVHRIIAHAESDEHGEILQLVGATEVIFPTLEAAKRITPLLVSSEVFNYLPISSGLVIAEVRVPRIILGKTLIEANLRRDFGITVIAIRKEHEEEFDFVSSDYHLGARDVLLLAGKAEELTRFSGISPNLKKMTQSPGLLKSLFGWKK</sequence>
<dbReference type="SUPFAM" id="SSF116726">
    <property type="entry name" value="TrkA C-terminal domain-like"/>
    <property type="match status" value="1"/>
</dbReference>
<dbReference type="PANTHER" id="PTHR43833:SF7">
    <property type="entry name" value="KTR SYSTEM POTASSIUM UPTAKE PROTEIN C"/>
    <property type="match status" value="1"/>
</dbReference>
<dbReference type="AlphaFoldDB" id="A0A098QT24"/>
<protein>
    <recommendedName>
        <fullName evidence="1">RCK C-terminal domain-containing protein</fullName>
    </recommendedName>
</protein>
<dbReference type="InterPro" id="IPR003148">
    <property type="entry name" value="RCK_N"/>
</dbReference>
<dbReference type="SUPFAM" id="SSF51735">
    <property type="entry name" value="NAD(P)-binding Rossmann-fold domains"/>
    <property type="match status" value="1"/>
</dbReference>
<reference evidence="2 3" key="1">
    <citation type="submission" date="2014-05" db="EMBL/GenBank/DDBJ databases">
        <title>De novo Genome Sequence of Spirocheata sp.</title>
        <authorList>
            <person name="Shivani Y."/>
            <person name="Subhash Y."/>
            <person name="Tushar L."/>
            <person name="Sasikala C."/>
            <person name="Ramana C.V."/>
        </authorList>
    </citation>
    <scope>NUCLEOTIDE SEQUENCE [LARGE SCALE GENOMIC DNA]</scope>
    <source>
        <strain evidence="2 3">JC230</strain>
    </source>
</reference>
<dbReference type="GO" id="GO:0006813">
    <property type="term" value="P:potassium ion transport"/>
    <property type="evidence" value="ECO:0007669"/>
    <property type="project" value="InterPro"/>
</dbReference>
<dbReference type="Gene3D" id="3.40.50.720">
    <property type="entry name" value="NAD(P)-binding Rossmann-like Domain"/>
    <property type="match status" value="1"/>
</dbReference>
<proteinExistence type="predicted"/>
<keyword evidence="3" id="KW-1185">Reference proteome</keyword>
<dbReference type="Pfam" id="PF02080">
    <property type="entry name" value="TrkA_C"/>
    <property type="match status" value="1"/>
</dbReference>
<feature type="domain" description="RCK C-terminal" evidence="1">
    <location>
        <begin position="134"/>
        <end position="219"/>
    </location>
</feature>
<dbReference type="RefSeq" id="WP_037550366.1">
    <property type="nucleotide sequence ID" value="NZ_JNUP01000072.1"/>
</dbReference>
<gene>
    <name evidence="2" type="ORF">DC28_15190</name>
</gene>
<evidence type="ECO:0000313" key="2">
    <source>
        <dbReference type="EMBL" id="KGE70824.1"/>
    </source>
</evidence>
<evidence type="ECO:0000313" key="3">
    <source>
        <dbReference type="Proteomes" id="UP000029692"/>
    </source>
</evidence>
<evidence type="ECO:0000259" key="1">
    <source>
        <dbReference type="PROSITE" id="PS51202"/>
    </source>
</evidence>
<dbReference type="STRING" id="1480694.DC28_15190"/>
<dbReference type="Pfam" id="PF02254">
    <property type="entry name" value="TrkA_N"/>
    <property type="match status" value="1"/>
</dbReference>
<dbReference type="InterPro" id="IPR036291">
    <property type="entry name" value="NAD(P)-bd_dom_sf"/>
</dbReference>
<organism evidence="2 3">
    <name type="scientific">Spirochaeta lutea</name>
    <dbReference type="NCBI Taxonomy" id="1480694"/>
    <lineage>
        <taxon>Bacteria</taxon>
        <taxon>Pseudomonadati</taxon>
        <taxon>Spirochaetota</taxon>
        <taxon>Spirochaetia</taxon>
        <taxon>Spirochaetales</taxon>
        <taxon>Spirochaetaceae</taxon>
        <taxon>Spirochaeta</taxon>
    </lineage>
</organism>
<dbReference type="Gene3D" id="3.30.70.1450">
    <property type="entry name" value="Regulator of K+ conductance, C-terminal domain"/>
    <property type="match status" value="1"/>
</dbReference>
<comment type="caution">
    <text evidence="2">The sequence shown here is derived from an EMBL/GenBank/DDBJ whole genome shotgun (WGS) entry which is preliminary data.</text>
</comment>
<dbReference type="InterPro" id="IPR036721">
    <property type="entry name" value="RCK_C_sf"/>
</dbReference>
<dbReference type="InterPro" id="IPR050721">
    <property type="entry name" value="Trk_Ktr_HKT_K-transport"/>
</dbReference>
<dbReference type="OrthoDB" id="350291at2"/>